<accession>A0ACB9YMF9</accession>
<evidence type="ECO:0000313" key="1">
    <source>
        <dbReference type="EMBL" id="KAI4860343.1"/>
    </source>
</evidence>
<organism evidence="1 2">
    <name type="scientific">Hypoxylon rubiginosum</name>
    <dbReference type="NCBI Taxonomy" id="110542"/>
    <lineage>
        <taxon>Eukaryota</taxon>
        <taxon>Fungi</taxon>
        <taxon>Dikarya</taxon>
        <taxon>Ascomycota</taxon>
        <taxon>Pezizomycotina</taxon>
        <taxon>Sordariomycetes</taxon>
        <taxon>Xylariomycetidae</taxon>
        <taxon>Xylariales</taxon>
        <taxon>Hypoxylaceae</taxon>
        <taxon>Hypoxylon</taxon>
    </lineage>
</organism>
<proteinExistence type="predicted"/>
<evidence type="ECO:0000313" key="2">
    <source>
        <dbReference type="Proteomes" id="UP001497700"/>
    </source>
</evidence>
<sequence>MVPWGRKQSEKTLNADKKGEQTESSKNFLKVLVDPPEPLVDIVAVHGLNPLDKQLHAEATWTAEGKLWLRDFLPKRIPRARILLFGYNSNVAFQASTAGITEQAENLLNQLEAVRTINPDRPLIFICHSLGGIIVKRALVHSSNDRAYRAIRESTFGIAFFGTPHKGGNHAEVGDMVAKIARSLSGSPSNSFMDALKNNSTLNTITSDFRQLLEDFQFLTFYETRPLGRFGIVVPQDSAVLGLPGTREKQIPLDANHRQICKFASEDDPMYQQVADNITKMANDSFSFQRRSVHVLPISEEPTFSSNERKSCSKMNESSILGHYNATVQLGNANWSTTKGDTNKTQQLGNRNKSLQDGNGNQTVQIAPDSINLWYFMEMLRLGAKYLLNF</sequence>
<gene>
    <name evidence="1" type="ORF">F4820DRAFT_453027</name>
</gene>
<protein>
    <submittedName>
        <fullName evidence="1">Uncharacterized protein</fullName>
    </submittedName>
</protein>
<keyword evidence="2" id="KW-1185">Reference proteome</keyword>
<dbReference type="EMBL" id="MU393590">
    <property type="protein sequence ID" value="KAI4860343.1"/>
    <property type="molecule type" value="Genomic_DNA"/>
</dbReference>
<dbReference type="Proteomes" id="UP001497700">
    <property type="component" value="Unassembled WGS sequence"/>
</dbReference>
<name>A0ACB9YMF9_9PEZI</name>
<comment type="caution">
    <text evidence="1">The sequence shown here is derived from an EMBL/GenBank/DDBJ whole genome shotgun (WGS) entry which is preliminary data.</text>
</comment>
<reference evidence="1 2" key="1">
    <citation type="journal article" date="2022" name="New Phytol.">
        <title>Ecological generalism drives hyperdiversity of secondary metabolite gene clusters in xylarialean endophytes.</title>
        <authorList>
            <person name="Franco M.E.E."/>
            <person name="Wisecaver J.H."/>
            <person name="Arnold A.E."/>
            <person name="Ju Y.M."/>
            <person name="Slot J.C."/>
            <person name="Ahrendt S."/>
            <person name="Moore L.P."/>
            <person name="Eastman K.E."/>
            <person name="Scott K."/>
            <person name="Konkel Z."/>
            <person name="Mondo S.J."/>
            <person name="Kuo A."/>
            <person name="Hayes R.D."/>
            <person name="Haridas S."/>
            <person name="Andreopoulos B."/>
            <person name="Riley R."/>
            <person name="LaButti K."/>
            <person name="Pangilinan J."/>
            <person name="Lipzen A."/>
            <person name="Amirebrahimi M."/>
            <person name="Yan J."/>
            <person name="Adam C."/>
            <person name="Keymanesh K."/>
            <person name="Ng V."/>
            <person name="Louie K."/>
            <person name="Northen T."/>
            <person name="Drula E."/>
            <person name="Henrissat B."/>
            <person name="Hsieh H.M."/>
            <person name="Youens-Clark K."/>
            <person name="Lutzoni F."/>
            <person name="Miadlikowska J."/>
            <person name="Eastwood D.C."/>
            <person name="Hamelin R.C."/>
            <person name="Grigoriev I.V."/>
            <person name="U'Ren J.M."/>
        </authorList>
    </citation>
    <scope>NUCLEOTIDE SEQUENCE [LARGE SCALE GENOMIC DNA]</scope>
    <source>
        <strain evidence="1 2">CBS 119005</strain>
    </source>
</reference>